<reference evidence="1 2" key="1">
    <citation type="submission" date="2013-04" db="EMBL/GenBank/DDBJ databases">
        <title>The Genome Sequence of Parabacteroides gordonii DSM 23371.</title>
        <authorList>
            <consortium name="The Broad Institute Genomics Platform"/>
            <person name="Earl A."/>
            <person name="Ward D."/>
            <person name="Feldgarden M."/>
            <person name="Gevers D."/>
            <person name="Martens E."/>
            <person name="Sakamoto M."/>
            <person name="Benno Y."/>
            <person name="Suzuki N."/>
            <person name="Matsunaga N."/>
            <person name="Koshihara K."/>
            <person name="Seki M."/>
            <person name="Komiya H."/>
            <person name="Walker B."/>
            <person name="Young S."/>
            <person name="Zeng Q."/>
            <person name="Gargeya S."/>
            <person name="Fitzgerald M."/>
            <person name="Haas B."/>
            <person name="Abouelleil A."/>
            <person name="Allen A.W."/>
            <person name="Alvarado L."/>
            <person name="Arachchi H.M."/>
            <person name="Berlin A.M."/>
            <person name="Chapman S.B."/>
            <person name="Gainer-Dewar J."/>
            <person name="Goldberg J."/>
            <person name="Griggs A."/>
            <person name="Gujja S."/>
            <person name="Hansen M."/>
            <person name="Howarth C."/>
            <person name="Imamovic A."/>
            <person name="Ireland A."/>
            <person name="Larimer J."/>
            <person name="McCowan C."/>
            <person name="Murphy C."/>
            <person name="Pearson M."/>
            <person name="Poon T.W."/>
            <person name="Priest M."/>
            <person name="Roberts A."/>
            <person name="Saif S."/>
            <person name="Shea T."/>
            <person name="Sisk P."/>
            <person name="Sykes S."/>
            <person name="Wortman J."/>
            <person name="Nusbaum C."/>
            <person name="Birren B."/>
        </authorList>
    </citation>
    <scope>NUCLEOTIDE SEQUENCE [LARGE SCALE GENOMIC DNA]</scope>
    <source>
        <strain evidence="1 2">MS-1</strain>
    </source>
</reference>
<dbReference type="AlphaFoldDB" id="A0A0F5IK48"/>
<dbReference type="PATRIC" id="fig|1203610.3.peg.5456"/>
<dbReference type="RefSeq" id="WP_028727488.1">
    <property type="nucleotide sequence ID" value="NZ_AUAE01000014.1"/>
</dbReference>
<name>A0A0F5IK48_9BACT</name>
<organism evidence="1 2">
    <name type="scientific">Parabacteroides gordonii MS-1 = DSM 23371</name>
    <dbReference type="NCBI Taxonomy" id="1203610"/>
    <lineage>
        <taxon>Bacteria</taxon>
        <taxon>Pseudomonadati</taxon>
        <taxon>Bacteroidota</taxon>
        <taxon>Bacteroidia</taxon>
        <taxon>Bacteroidales</taxon>
        <taxon>Tannerellaceae</taxon>
        <taxon>Parabacteroides</taxon>
    </lineage>
</organism>
<dbReference type="EMBL" id="AQHW01000031">
    <property type="protein sequence ID" value="KKB45700.1"/>
    <property type="molecule type" value="Genomic_DNA"/>
</dbReference>
<comment type="caution">
    <text evidence="1">The sequence shown here is derived from an EMBL/GenBank/DDBJ whole genome shotgun (WGS) entry which is preliminary data.</text>
</comment>
<dbReference type="Proteomes" id="UP000033035">
    <property type="component" value="Unassembled WGS sequence"/>
</dbReference>
<gene>
    <name evidence="1" type="ORF">HMPREF1536_05340</name>
</gene>
<protein>
    <submittedName>
        <fullName evidence="1">Uncharacterized protein</fullName>
    </submittedName>
</protein>
<evidence type="ECO:0000313" key="1">
    <source>
        <dbReference type="EMBL" id="KKB45700.1"/>
    </source>
</evidence>
<sequence length="84" mass="9926">MTTYELNARRESILQQLAELLNNEEAISKAEHWVKRMYKKDKAMSYPLALDQKGLVNEIREAEDDIAHNRCITHEALLEEIKKW</sequence>
<evidence type="ECO:0000313" key="2">
    <source>
        <dbReference type="Proteomes" id="UP000033035"/>
    </source>
</evidence>
<accession>A0A0F5IK48</accession>
<dbReference type="HOGENOM" id="CLU_192964_0_0_10"/>
<keyword evidence="2" id="KW-1185">Reference proteome</keyword>
<proteinExistence type="predicted"/>